<comment type="caution">
    <text evidence="3">The sequence shown here is derived from an EMBL/GenBank/DDBJ whole genome shotgun (WGS) entry which is preliminary data.</text>
</comment>
<dbReference type="RefSeq" id="WP_226370708.1">
    <property type="nucleotide sequence ID" value="NZ_JAGIKX010000003.1"/>
</dbReference>
<evidence type="ECO:0000313" key="3">
    <source>
        <dbReference type="EMBL" id="MBP2256714.1"/>
    </source>
</evidence>
<evidence type="ECO:0000313" key="4">
    <source>
        <dbReference type="Proteomes" id="UP001519294"/>
    </source>
</evidence>
<name>A0ABS4S758_9BACI</name>
<keyword evidence="4" id="KW-1185">Reference proteome</keyword>
<feature type="region of interest" description="Disordered" evidence="1">
    <location>
        <begin position="146"/>
        <end position="169"/>
    </location>
</feature>
<evidence type="ECO:0000256" key="2">
    <source>
        <dbReference type="SAM" id="SignalP"/>
    </source>
</evidence>
<feature type="signal peptide" evidence="2">
    <location>
        <begin position="1"/>
        <end position="17"/>
    </location>
</feature>
<evidence type="ECO:0000256" key="1">
    <source>
        <dbReference type="SAM" id="MobiDB-lite"/>
    </source>
</evidence>
<gene>
    <name evidence="3" type="ORF">J2Z81_000656</name>
</gene>
<protein>
    <recommendedName>
        <fullName evidence="5">Sporulation lipoprotein, YhcN/YlaJ family</fullName>
    </recommendedName>
</protein>
<evidence type="ECO:0008006" key="5">
    <source>
        <dbReference type="Google" id="ProtNLM"/>
    </source>
</evidence>
<proteinExistence type="predicted"/>
<accession>A0ABS4S758</accession>
<sequence length="234" mass="25575">MKRIPLALIIGIIVFLAACNNTDPKAEEPNQTNEQTTENLANDPPANNENLENPLIIPSESGNKKETTTEYGTKYKGMGNNIYSTIGSSVIHEGGISSHFESVLKGKGITGVKVFVVDDSVVLARNKKETTSHEYDQMQRNLLSGTEGMAGKGELKGVEGSQNEDEKSYDSLDQAKNEINEMFNGNVKILTVTDPDAVDLINRIQDNIHSSSYQKASEAILKLLKMAQESKLTN</sequence>
<feature type="chain" id="PRO_5045756964" description="Sporulation lipoprotein, YhcN/YlaJ family" evidence="2">
    <location>
        <begin position="18"/>
        <end position="234"/>
    </location>
</feature>
<dbReference type="Proteomes" id="UP001519294">
    <property type="component" value="Unassembled WGS sequence"/>
</dbReference>
<dbReference type="PROSITE" id="PS51257">
    <property type="entry name" value="PROKAR_LIPOPROTEIN"/>
    <property type="match status" value="1"/>
</dbReference>
<organism evidence="3 4">
    <name type="scientific">Virgibacillus alimentarius</name>
    <dbReference type="NCBI Taxonomy" id="698769"/>
    <lineage>
        <taxon>Bacteria</taxon>
        <taxon>Bacillati</taxon>
        <taxon>Bacillota</taxon>
        <taxon>Bacilli</taxon>
        <taxon>Bacillales</taxon>
        <taxon>Bacillaceae</taxon>
        <taxon>Virgibacillus</taxon>
    </lineage>
</organism>
<feature type="region of interest" description="Disordered" evidence="1">
    <location>
        <begin position="25"/>
        <end position="72"/>
    </location>
</feature>
<reference evidence="3 4" key="1">
    <citation type="submission" date="2021-03" db="EMBL/GenBank/DDBJ databases">
        <title>Genomic Encyclopedia of Type Strains, Phase IV (KMG-IV): sequencing the most valuable type-strain genomes for metagenomic binning, comparative biology and taxonomic classification.</title>
        <authorList>
            <person name="Goeker M."/>
        </authorList>
    </citation>
    <scope>NUCLEOTIDE SEQUENCE [LARGE SCALE GENOMIC DNA]</scope>
    <source>
        <strain evidence="3 4">DSM 25790</strain>
    </source>
</reference>
<dbReference type="EMBL" id="JAGIKX010000003">
    <property type="protein sequence ID" value="MBP2256714.1"/>
    <property type="molecule type" value="Genomic_DNA"/>
</dbReference>
<feature type="compositionally biased region" description="Low complexity" evidence="1">
    <location>
        <begin position="29"/>
        <end position="55"/>
    </location>
</feature>
<keyword evidence="2" id="KW-0732">Signal</keyword>